<proteinExistence type="predicted"/>
<evidence type="ECO:0000313" key="1">
    <source>
        <dbReference type="EMBL" id="MPM65397.1"/>
    </source>
</evidence>
<name>A0A645BJ64_9ZZZZ</name>
<dbReference type="AlphaFoldDB" id="A0A645BJ64"/>
<organism evidence="1">
    <name type="scientific">bioreactor metagenome</name>
    <dbReference type="NCBI Taxonomy" id="1076179"/>
    <lineage>
        <taxon>unclassified sequences</taxon>
        <taxon>metagenomes</taxon>
        <taxon>ecological metagenomes</taxon>
    </lineage>
</organism>
<sequence length="157" mass="18109">MPAKRHHPRHKIRRRQKISAIQVCRLPVQCNLLIWGKARLHCFFAQRYKLFGIYFACQAVVPAVRTGRKQNHVARTGHPGFFKQITDAVYPVFQGAHRVAGAVLPHRVDQFFLRDDLVAKRDKVLQQVTNLVGARAVANYRVIDHNLKFTQHLNVNT</sequence>
<accession>A0A645BJ64</accession>
<protein>
    <submittedName>
        <fullName evidence="1">Uncharacterized protein</fullName>
    </submittedName>
</protein>
<reference evidence="1" key="1">
    <citation type="submission" date="2019-08" db="EMBL/GenBank/DDBJ databases">
        <authorList>
            <person name="Kucharzyk K."/>
            <person name="Murdoch R.W."/>
            <person name="Higgins S."/>
            <person name="Loffler F."/>
        </authorList>
    </citation>
    <scope>NUCLEOTIDE SEQUENCE</scope>
</reference>
<gene>
    <name evidence="1" type="ORF">SDC9_112293</name>
</gene>
<comment type="caution">
    <text evidence="1">The sequence shown here is derived from an EMBL/GenBank/DDBJ whole genome shotgun (WGS) entry which is preliminary data.</text>
</comment>
<dbReference type="EMBL" id="VSSQ01020494">
    <property type="protein sequence ID" value="MPM65397.1"/>
    <property type="molecule type" value="Genomic_DNA"/>
</dbReference>